<sequence>MQGRIAIDSIEKMLVGNYNNFVRGLAFLCFSKTLGFSLYAKLTSSLGLSQNFRMHQSHKILIQSKWSGLHSFCLSKFRMIYKKAIIKNLPSG</sequence>
<organism evidence="2">
    <name type="scientific">Rhizophora mucronata</name>
    <name type="common">Asiatic mangrove</name>
    <dbReference type="NCBI Taxonomy" id="61149"/>
    <lineage>
        <taxon>Eukaryota</taxon>
        <taxon>Viridiplantae</taxon>
        <taxon>Streptophyta</taxon>
        <taxon>Embryophyta</taxon>
        <taxon>Tracheophyta</taxon>
        <taxon>Spermatophyta</taxon>
        <taxon>Magnoliopsida</taxon>
        <taxon>eudicotyledons</taxon>
        <taxon>Gunneridae</taxon>
        <taxon>Pentapetalae</taxon>
        <taxon>rosids</taxon>
        <taxon>fabids</taxon>
        <taxon>Malpighiales</taxon>
        <taxon>Rhizophoraceae</taxon>
        <taxon>Rhizophora</taxon>
    </lineage>
</organism>
<keyword evidence="1" id="KW-0472">Membrane</keyword>
<keyword evidence="1" id="KW-1133">Transmembrane helix</keyword>
<evidence type="ECO:0000313" key="2">
    <source>
        <dbReference type="EMBL" id="MBX34176.1"/>
    </source>
</evidence>
<name>A0A2P2MVC8_RHIMU</name>
<reference evidence="2" key="1">
    <citation type="submission" date="2018-02" db="EMBL/GenBank/DDBJ databases">
        <title>Rhizophora mucronata_Transcriptome.</title>
        <authorList>
            <person name="Meera S.P."/>
            <person name="Sreeshan A."/>
            <person name="Augustine A."/>
        </authorList>
    </citation>
    <scope>NUCLEOTIDE SEQUENCE</scope>
    <source>
        <tissue evidence="2">Leaf</tissue>
    </source>
</reference>
<dbReference type="EMBL" id="GGEC01053692">
    <property type="protein sequence ID" value="MBX34176.1"/>
    <property type="molecule type" value="Transcribed_RNA"/>
</dbReference>
<feature type="transmembrane region" description="Helical" evidence="1">
    <location>
        <begin position="21"/>
        <end position="40"/>
    </location>
</feature>
<evidence type="ECO:0000256" key="1">
    <source>
        <dbReference type="SAM" id="Phobius"/>
    </source>
</evidence>
<dbReference type="AlphaFoldDB" id="A0A2P2MVC8"/>
<protein>
    <submittedName>
        <fullName evidence="2">Uncharacterized protein MANES_02G065600</fullName>
    </submittedName>
</protein>
<keyword evidence="1" id="KW-0812">Transmembrane</keyword>
<accession>A0A2P2MVC8</accession>
<proteinExistence type="predicted"/>